<evidence type="ECO:0000313" key="4">
    <source>
        <dbReference type="EMBL" id="MBB4683099.1"/>
    </source>
</evidence>
<dbReference type="Gene3D" id="1.10.357.10">
    <property type="entry name" value="Tetracycline Repressor, domain 2"/>
    <property type="match status" value="1"/>
</dbReference>
<comment type="caution">
    <text evidence="4">The sequence shown here is derived from an EMBL/GenBank/DDBJ whole genome shotgun (WGS) entry which is preliminary data.</text>
</comment>
<dbReference type="GO" id="GO:0003677">
    <property type="term" value="F:DNA binding"/>
    <property type="evidence" value="ECO:0007669"/>
    <property type="project" value="UniProtKB-UniRule"/>
</dbReference>
<dbReference type="Proteomes" id="UP000581769">
    <property type="component" value="Unassembled WGS sequence"/>
</dbReference>
<proteinExistence type="predicted"/>
<dbReference type="EMBL" id="JACHMG010000001">
    <property type="protein sequence ID" value="MBB4683099.1"/>
    <property type="molecule type" value="Genomic_DNA"/>
</dbReference>
<dbReference type="InterPro" id="IPR009057">
    <property type="entry name" value="Homeodomain-like_sf"/>
</dbReference>
<dbReference type="InterPro" id="IPR001647">
    <property type="entry name" value="HTH_TetR"/>
</dbReference>
<keyword evidence="5" id="KW-1185">Reference proteome</keyword>
<gene>
    <name evidence="4" type="ORF">BJY18_000584</name>
</gene>
<evidence type="ECO:0000256" key="2">
    <source>
        <dbReference type="PROSITE-ProRule" id="PRU00335"/>
    </source>
</evidence>
<protein>
    <submittedName>
        <fullName evidence="4">AcrR family transcriptional regulator</fullName>
    </submittedName>
</protein>
<reference evidence="4 5" key="1">
    <citation type="submission" date="2020-08" db="EMBL/GenBank/DDBJ databases">
        <title>Sequencing the genomes of 1000 actinobacteria strains.</title>
        <authorList>
            <person name="Klenk H.-P."/>
        </authorList>
    </citation>
    <scope>NUCLEOTIDE SEQUENCE [LARGE SCALE GENOMIC DNA]</scope>
    <source>
        <strain evidence="4 5">DSM 45859</strain>
    </source>
</reference>
<evidence type="ECO:0000256" key="1">
    <source>
        <dbReference type="ARBA" id="ARBA00023125"/>
    </source>
</evidence>
<dbReference type="Pfam" id="PF00440">
    <property type="entry name" value="TetR_N"/>
    <property type="match status" value="1"/>
</dbReference>
<sequence>MARPRIHDPERILDAAERLVAVLGPGELTVRRLAQEAGVPNSVLYHAFGSLPALVGRTWLRAATFFLDEQERLVGEALAAGDRVGAVVAAADTPAVVAAVRPEAARLMISVPADRVLGPQLPEDLVDALHALDKRLVRLLVRLAREQWGRGDGAAVEVITTCVVDLPTALLRRELATGPATADSRRRLSAAVRAVLSLPPPDRPGRPAVSGKD</sequence>
<dbReference type="AlphaFoldDB" id="A0A840INH0"/>
<name>A0A840INH0_9PSEU</name>
<evidence type="ECO:0000313" key="5">
    <source>
        <dbReference type="Proteomes" id="UP000581769"/>
    </source>
</evidence>
<keyword evidence="1 2" id="KW-0238">DNA-binding</keyword>
<feature type="domain" description="HTH tetR-type" evidence="3">
    <location>
        <begin position="6"/>
        <end position="66"/>
    </location>
</feature>
<accession>A0A840INH0</accession>
<evidence type="ECO:0000259" key="3">
    <source>
        <dbReference type="PROSITE" id="PS50977"/>
    </source>
</evidence>
<organism evidence="4 5">
    <name type="scientific">Amycolatopsis jiangsuensis</name>
    <dbReference type="NCBI Taxonomy" id="1181879"/>
    <lineage>
        <taxon>Bacteria</taxon>
        <taxon>Bacillati</taxon>
        <taxon>Actinomycetota</taxon>
        <taxon>Actinomycetes</taxon>
        <taxon>Pseudonocardiales</taxon>
        <taxon>Pseudonocardiaceae</taxon>
        <taxon>Amycolatopsis</taxon>
    </lineage>
</organism>
<dbReference type="PROSITE" id="PS50977">
    <property type="entry name" value="HTH_TETR_2"/>
    <property type="match status" value="1"/>
</dbReference>
<dbReference type="RefSeq" id="WP_184777420.1">
    <property type="nucleotide sequence ID" value="NZ_JACHMG010000001.1"/>
</dbReference>
<feature type="DNA-binding region" description="H-T-H motif" evidence="2">
    <location>
        <begin position="29"/>
        <end position="48"/>
    </location>
</feature>
<dbReference type="SUPFAM" id="SSF46689">
    <property type="entry name" value="Homeodomain-like"/>
    <property type="match status" value="1"/>
</dbReference>